<gene>
    <name evidence="2" type="ORF">H257_05748</name>
</gene>
<evidence type="ECO:0000313" key="2">
    <source>
        <dbReference type="EMBL" id="ETV81161.1"/>
    </source>
</evidence>
<reference evidence="2" key="1">
    <citation type="submission" date="2013-12" db="EMBL/GenBank/DDBJ databases">
        <title>The Genome Sequence of Aphanomyces astaci APO3.</title>
        <authorList>
            <consortium name="The Broad Institute Genomics Platform"/>
            <person name="Russ C."/>
            <person name="Tyler B."/>
            <person name="van West P."/>
            <person name="Dieguez-Uribeondo J."/>
            <person name="Young S.K."/>
            <person name="Zeng Q."/>
            <person name="Gargeya S."/>
            <person name="Fitzgerald M."/>
            <person name="Abouelleil A."/>
            <person name="Alvarado L."/>
            <person name="Chapman S.B."/>
            <person name="Gainer-Dewar J."/>
            <person name="Goldberg J."/>
            <person name="Griggs A."/>
            <person name="Gujja S."/>
            <person name="Hansen M."/>
            <person name="Howarth C."/>
            <person name="Imamovic A."/>
            <person name="Ireland A."/>
            <person name="Larimer J."/>
            <person name="McCowan C."/>
            <person name="Murphy C."/>
            <person name="Pearson M."/>
            <person name="Poon T.W."/>
            <person name="Priest M."/>
            <person name="Roberts A."/>
            <person name="Saif S."/>
            <person name="Shea T."/>
            <person name="Sykes S."/>
            <person name="Wortman J."/>
            <person name="Nusbaum C."/>
            <person name="Birren B."/>
        </authorList>
    </citation>
    <scope>NUCLEOTIDE SEQUENCE [LARGE SCALE GENOMIC DNA]</scope>
    <source>
        <strain evidence="2">APO3</strain>
    </source>
</reference>
<evidence type="ECO:0000256" key="1">
    <source>
        <dbReference type="SAM" id="MobiDB-lite"/>
    </source>
</evidence>
<organism evidence="2">
    <name type="scientific">Aphanomyces astaci</name>
    <name type="common">Crayfish plague agent</name>
    <dbReference type="NCBI Taxonomy" id="112090"/>
    <lineage>
        <taxon>Eukaryota</taxon>
        <taxon>Sar</taxon>
        <taxon>Stramenopiles</taxon>
        <taxon>Oomycota</taxon>
        <taxon>Saprolegniomycetes</taxon>
        <taxon>Saprolegniales</taxon>
        <taxon>Verrucalvaceae</taxon>
        <taxon>Aphanomyces</taxon>
    </lineage>
</organism>
<proteinExistence type="predicted"/>
<accession>W4GPA2</accession>
<feature type="compositionally biased region" description="Low complexity" evidence="1">
    <location>
        <begin position="96"/>
        <end position="114"/>
    </location>
</feature>
<dbReference type="VEuPathDB" id="FungiDB:H257_05748"/>
<name>W4GPA2_APHAT</name>
<dbReference type="RefSeq" id="XP_009829019.1">
    <property type="nucleotide sequence ID" value="XM_009830717.1"/>
</dbReference>
<dbReference type="GeneID" id="20807744"/>
<sequence>MKVDLPDDWRIHPTFYVGKVKRHLPRFIDGEDVPSDVEQCPDTPRASPAPRHDKSRHKDAETPHERSSAYPAYPPAPVAGQQTLLRQQPPPPAHATPPSVVASGSVSAPSDAGPLPSTPMGHLHLALDSCQSFKQGIVLQSCHAIPLHLPLNRSQASGHSIMQRRARLKSYQTPQHVAGDTSVRICHTTS</sequence>
<protein>
    <submittedName>
        <fullName evidence="2">Uncharacterized protein</fullName>
    </submittedName>
</protein>
<dbReference type="EMBL" id="KI913124">
    <property type="protein sequence ID" value="ETV81161.1"/>
    <property type="molecule type" value="Genomic_DNA"/>
</dbReference>
<dbReference type="AlphaFoldDB" id="W4GPA2"/>
<feature type="compositionally biased region" description="Basic and acidic residues" evidence="1">
    <location>
        <begin position="50"/>
        <end position="67"/>
    </location>
</feature>
<feature type="region of interest" description="Disordered" evidence="1">
    <location>
        <begin position="30"/>
        <end position="117"/>
    </location>
</feature>
<feature type="compositionally biased region" description="Low complexity" evidence="1">
    <location>
        <begin position="78"/>
        <end position="87"/>
    </location>
</feature>